<dbReference type="AlphaFoldDB" id="A0A1G8V571"/>
<proteinExistence type="predicted"/>
<dbReference type="RefSeq" id="WP_090365738.1">
    <property type="nucleotide sequence ID" value="NZ_FNEM01000010.1"/>
</dbReference>
<organism evidence="2 3">
    <name type="scientific">Ferrimonas sediminum</name>
    <dbReference type="NCBI Taxonomy" id="718193"/>
    <lineage>
        <taxon>Bacteria</taxon>
        <taxon>Pseudomonadati</taxon>
        <taxon>Pseudomonadota</taxon>
        <taxon>Gammaproteobacteria</taxon>
        <taxon>Alteromonadales</taxon>
        <taxon>Ferrimonadaceae</taxon>
        <taxon>Ferrimonas</taxon>
    </lineage>
</organism>
<gene>
    <name evidence="2" type="ORF">SAMN04488540_110106</name>
</gene>
<sequence>MLKKRKIWLLVLTLSLPTGAAVLWNLHHCDNQCAHTSIESLKWRTWLAGSSGSNQFHYVDLLELLYRTTHKDTDNTNSPMEQR</sequence>
<dbReference type="OrthoDB" id="5772064at2"/>
<dbReference type="EMBL" id="FNEM01000010">
    <property type="protein sequence ID" value="SDJ61286.1"/>
    <property type="molecule type" value="Genomic_DNA"/>
</dbReference>
<evidence type="ECO:0000313" key="3">
    <source>
        <dbReference type="Proteomes" id="UP000199527"/>
    </source>
</evidence>
<evidence type="ECO:0000313" key="2">
    <source>
        <dbReference type="EMBL" id="SDJ61286.1"/>
    </source>
</evidence>
<dbReference type="Proteomes" id="UP000199527">
    <property type="component" value="Unassembled WGS sequence"/>
</dbReference>
<feature type="chain" id="PRO_5011580613" description="Secreted protein" evidence="1">
    <location>
        <begin position="21"/>
        <end position="83"/>
    </location>
</feature>
<name>A0A1G8V571_9GAMM</name>
<keyword evidence="1" id="KW-0732">Signal</keyword>
<feature type="signal peptide" evidence="1">
    <location>
        <begin position="1"/>
        <end position="20"/>
    </location>
</feature>
<protein>
    <recommendedName>
        <fullName evidence="4">Secreted protein</fullName>
    </recommendedName>
</protein>
<keyword evidence="3" id="KW-1185">Reference proteome</keyword>
<evidence type="ECO:0008006" key="4">
    <source>
        <dbReference type="Google" id="ProtNLM"/>
    </source>
</evidence>
<accession>A0A1G8V571</accession>
<evidence type="ECO:0000256" key="1">
    <source>
        <dbReference type="SAM" id="SignalP"/>
    </source>
</evidence>
<reference evidence="3" key="1">
    <citation type="submission" date="2016-10" db="EMBL/GenBank/DDBJ databases">
        <authorList>
            <person name="Varghese N."/>
            <person name="Submissions S."/>
        </authorList>
    </citation>
    <scope>NUCLEOTIDE SEQUENCE [LARGE SCALE GENOMIC DNA]</scope>
    <source>
        <strain evidence="3">DSM 23317</strain>
    </source>
</reference>